<dbReference type="AlphaFoldDB" id="A0A8C0WIB5"/>
<name>A0A8C0WIB5_CASCN</name>
<feature type="region of interest" description="Disordered" evidence="5">
    <location>
        <begin position="61"/>
        <end position="81"/>
    </location>
</feature>
<dbReference type="GO" id="GO:0046982">
    <property type="term" value="F:protein heterodimerization activity"/>
    <property type="evidence" value="ECO:0007669"/>
    <property type="project" value="InterPro"/>
</dbReference>
<evidence type="ECO:0000259" key="6">
    <source>
        <dbReference type="Pfam" id="PF16211"/>
    </source>
</evidence>
<dbReference type="Gene3D" id="1.10.20.10">
    <property type="entry name" value="Histone, subunit A"/>
    <property type="match status" value="1"/>
</dbReference>
<protein>
    <recommendedName>
        <fullName evidence="6">Histone H2A C-terminal domain-containing protein</fullName>
    </recommendedName>
</protein>
<keyword evidence="3" id="KW-0238">DNA-binding</keyword>
<evidence type="ECO:0000256" key="4">
    <source>
        <dbReference type="ARBA" id="ARBA00023269"/>
    </source>
</evidence>
<sequence>MAGGKVGKDSRKAKMKAISHTQRATILENFTIECTTFCHLQPSIHGDEELNSLVQAADAGGGVIPHTHDPLTEKKGQQKTI</sequence>
<dbReference type="Pfam" id="PF16211">
    <property type="entry name" value="Histone_H2A_C"/>
    <property type="match status" value="1"/>
</dbReference>
<feature type="compositionally biased region" description="Basic and acidic residues" evidence="5">
    <location>
        <begin position="66"/>
        <end position="81"/>
    </location>
</feature>
<dbReference type="InterPro" id="IPR032454">
    <property type="entry name" value="Histone_H2A_C"/>
</dbReference>
<keyword evidence="4" id="KW-0544">Nucleosome core</keyword>
<proteinExistence type="predicted"/>
<comment type="subcellular location">
    <subcellularLocation>
        <location evidence="1">Chromosome</location>
    </subcellularLocation>
</comment>
<evidence type="ECO:0000256" key="2">
    <source>
        <dbReference type="ARBA" id="ARBA00022454"/>
    </source>
</evidence>
<dbReference type="Ensembl" id="ENSCCNT00000014624.1">
    <property type="protein sequence ID" value="ENSCCNP00000011175.1"/>
    <property type="gene ID" value="ENSCCNG00000011576.1"/>
</dbReference>
<dbReference type="GO" id="GO:0000786">
    <property type="term" value="C:nucleosome"/>
    <property type="evidence" value="ECO:0007669"/>
    <property type="project" value="UniProtKB-KW"/>
</dbReference>
<evidence type="ECO:0000256" key="5">
    <source>
        <dbReference type="SAM" id="MobiDB-lite"/>
    </source>
</evidence>
<accession>A0A8C0WIB5</accession>
<dbReference type="InterPro" id="IPR009072">
    <property type="entry name" value="Histone-fold"/>
</dbReference>
<organism evidence="7">
    <name type="scientific">Castor canadensis</name>
    <name type="common">American beaver</name>
    <dbReference type="NCBI Taxonomy" id="51338"/>
    <lineage>
        <taxon>Eukaryota</taxon>
        <taxon>Metazoa</taxon>
        <taxon>Chordata</taxon>
        <taxon>Craniata</taxon>
        <taxon>Vertebrata</taxon>
        <taxon>Euteleostomi</taxon>
        <taxon>Mammalia</taxon>
        <taxon>Eutheria</taxon>
        <taxon>Euarchontoglires</taxon>
        <taxon>Glires</taxon>
        <taxon>Rodentia</taxon>
        <taxon>Castorimorpha</taxon>
        <taxon>Castoridae</taxon>
        <taxon>Castor</taxon>
    </lineage>
</organism>
<feature type="domain" description="Histone H2A C-terminal" evidence="6">
    <location>
        <begin position="48"/>
        <end position="79"/>
    </location>
</feature>
<reference evidence="7" key="1">
    <citation type="submission" date="2023-09" db="UniProtKB">
        <authorList>
            <consortium name="Ensembl"/>
        </authorList>
    </citation>
    <scope>IDENTIFICATION</scope>
</reference>
<evidence type="ECO:0000256" key="1">
    <source>
        <dbReference type="ARBA" id="ARBA00004286"/>
    </source>
</evidence>
<keyword evidence="2" id="KW-0158">Chromosome</keyword>
<evidence type="ECO:0000256" key="3">
    <source>
        <dbReference type="ARBA" id="ARBA00023125"/>
    </source>
</evidence>
<evidence type="ECO:0000313" key="7">
    <source>
        <dbReference type="Ensembl" id="ENSCCNP00000011175.1"/>
    </source>
</evidence>
<dbReference type="GO" id="GO:0003677">
    <property type="term" value="F:DNA binding"/>
    <property type="evidence" value="ECO:0007669"/>
    <property type="project" value="UniProtKB-KW"/>
</dbReference>